<dbReference type="Proteomes" id="UP000095606">
    <property type="component" value="Unassembled WGS sequence"/>
</dbReference>
<sequence length="54" mass="6150">MKIERMCHVSSINLTFSVHPTIDNIQSKTNIQSTFYSVPLNEAKCFSPTNESFL</sequence>
<organism evidence="1 3">
    <name type="scientific">Bacteroides faecis</name>
    <dbReference type="NCBI Taxonomy" id="674529"/>
    <lineage>
        <taxon>Bacteria</taxon>
        <taxon>Pseudomonadati</taxon>
        <taxon>Bacteroidota</taxon>
        <taxon>Bacteroidia</taxon>
        <taxon>Bacteroidales</taxon>
        <taxon>Bacteroidaceae</taxon>
        <taxon>Bacteroides</taxon>
    </lineage>
</organism>
<reference evidence="2" key="2">
    <citation type="submission" date="2019-11" db="EMBL/GenBank/DDBJ databases">
        <authorList>
            <person name="Feng L."/>
        </authorList>
    </citation>
    <scope>NUCLEOTIDE SEQUENCE</scope>
    <source>
        <strain evidence="2">BfaecisLFYP10</strain>
    </source>
</reference>
<gene>
    <name evidence="2" type="ORF">BFLFYP10_02234</name>
    <name evidence="1" type="ORF">ERS852461_01762</name>
</gene>
<dbReference type="EMBL" id="CZAE01000006">
    <property type="protein sequence ID" value="CUP05342.1"/>
    <property type="molecule type" value="Genomic_DNA"/>
</dbReference>
<evidence type="ECO:0000313" key="3">
    <source>
        <dbReference type="Proteomes" id="UP000095606"/>
    </source>
</evidence>
<dbReference type="EMBL" id="CACRSZ010000053">
    <property type="protein sequence ID" value="VYT29580.1"/>
    <property type="molecule type" value="Genomic_DNA"/>
</dbReference>
<accession>A0A6N2VHZ5</accession>
<proteinExistence type="predicted"/>
<protein>
    <submittedName>
        <fullName evidence="1">Uncharacterized protein</fullName>
    </submittedName>
</protein>
<accession>A0A174K019</accession>
<dbReference type="AlphaFoldDB" id="A0A174K019"/>
<evidence type="ECO:0000313" key="2">
    <source>
        <dbReference type="EMBL" id="VYT29580.1"/>
    </source>
</evidence>
<evidence type="ECO:0000313" key="1">
    <source>
        <dbReference type="EMBL" id="CUP05342.1"/>
    </source>
</evidence>
<name>A0A174K019_9BACE</name>
<reference evidence="1 3" key="1">
    <citation type="submission" date="2015-09" db="EMBL/GenBank/DDBJ databases">
        <authorList>
            <consortium name="Pathogen Informatics"/>
        </authorList>
    </citation>
    <scope>NUCLEOTIDE SEQUENCE [LARGE SCALE GENOMIC DNA]</scope>
    <source>
        <strain evidence="1 3">2789STDY5834846</strain>
    </source>
</reference>